<dbReference type="InterPro" id="IPR050187">
    <property type="entry name" value="Lipid_Phosphate_FormReg"/>
</dbReference>
<dbReference type="PROSITE" id="PS50146">
    <property type="entry name" value="DAGK"/>
    <property type="match status" value="1"/>
</dbReference>
<keyword evidence="8" id="KW-0067">ATP-binding</keyword>
<keyword evidence="9" id="KW-0460">Magnesium</keyword>
<evidence type="ECO:0000256" key="3">
    <source>
        <dbReference type="ARBA" id="ARBA00022516"/>
    </source>
</evidence>
<dbReference type="SMART" id="SM00046">
    <property type="entry name" value="DAGKc"/>
    <property type="match status" value="1"/>
</dbReference>
<keyword evidence="4" id="KW-0808">Transferase</keyword>
<evidence type="ECO:0000256" key="11">
    <source>
        <dbReference type="ARBA" id="ARBA00023209"/>
    </source>
</evidence>
<dbReference type="PANTHER" id="PTHR12358">
    <property type="entry name" value="SPHINGOSINE KINASE"/>
    <property type="match status" value="1"/>
</dbReference>
<evidence type="ECO:0000313" key="15">
    <source>
        <dbReference type="Proteomes" id="UP000616608"/>
    </source>
</evidence>
<keyword evidence="12" id="KW-1208">Phospholipid metabolism</keyword>
<dbReference type="InterPro" id="IPR045540">
    <property type="entry name" value="YegS/DAGK_C"/>
</dbReference>
<reference evidence="14" key="1">
    <citation type="journal article" date="2014" name="Int. J. Syst. Evol. Microbiol.">
        <title>Complete genome sequence of Corynebacterium casei LMG S-19264T (=DSM 44701T), isolated from a smear-ripened cheese.</title>
        <authorList>
            <consortium name="US DOE Joint Genome Institute (JGI-PGF)"/>
            <person name="Walter F."/>
            <person name="Albersmeier A."/>
            <person name="Kalinowski J."/>
            <person name="Ruckert C."/>
        </authorList>
    </citation>
    <scope>NUCLEOTIDE SEQUENCE</scope>
    <source>
        <strain evidence="14">CGMCC 1.15760</strain>
    </source>
</reference>
<dbReference type="InterPro" id="IPR001206">
    <property type="entry name" value="Diacylglycerol_kinase_cat_dom"/>
</dbReference>
<evidence type="ECO:0000256" key="4">
    <source>
        <dbReference type="ARBA" id="ARBA00022679"/>
    </source>
</evidence>
<dbReference type="GO" id="GO:0046872">
    <property type="term" value="F:metal ion binding"/>
    <property type="evidence" value="ECO:0007669"/>
    <property type="project" value="UniProtKB-KW"/>
</dbReference>
<accession>A0A917G9C5</accession>
<evidence type="ECO:0000256" key="2">
    <source>
        <dbReference type="ARBA" id="ARBA00005983"/>
    </source>
</evidence>
<dbReference type="Pfam" id="PF19279">
    <property type="entry name" value="YegS_C"/>
    <property type="match status" value="1"/>
</dbReference>
<keyword evidence="15" id="KW-1185">Reference proteome</keyword>
<proteinExistence type="inferred from homology"/>
<comment type="similarity">
    <text evidence="2">Belongs to the diacylglycerol/lipid kinase family.</text>
</comment>
<reference evidence="14" key="2">
    <citation type="submission" date="2020-09" db="EMBL/GenBank/DDBJ databases">
        <authorList>
            <person name="Sun Q."/>
            <person name="Zhou Y."/>
        </authorList>
    </citation>
    <scope>NUCLEOTIDE SEQUENCE</scope>
    <source>
        <strain evidence="14">CGMCC 1.15760</strain>
    </source>
</reference>
<evidence type="ECO:0000256" key="9">
    <source>
        <dbReference type="ARBA" id="ARBA00022842"/>
    </source>
</evidence>
<comment type="cofactor">
    <cofactor evidence="1">
        <name>Mg(2+)</name>
        <dbReference type="ChEBI" id="CHEBI:18420"/>
    </cofactor>
</comment>
<dbReference type="EMBL" id="BMJT01000010">
    <property type="protein sequence ID" value="GGG30681.1"/>
    <property type="molecule type" value="Genomic_DNA"/>
</dbReference>
<dbReference type="Proteomes" id="UP000616608">
    <property type="component" value="Unassembled WGS sequence"/>
</dbReference>
<dbReference type="RefSeq" id="WP_188615560.1">
    <property type="nucleotide sequence ID" value="NZ_BMJT01000010.1"/>
</dbReference>
<evidence type="ECO:0000256" key="7">
    <source>
        <dbReference type="ARBA" id="ARBA00022777"/>
    </source>
</evidence>
<keyword evidence="10" id="KW-0443">Lipid metabolism</keyword>
<comment type="caution">
    <text evidence="14">The sequence shown here is derived from an EMBL/GenBank/DDBJ whole genome shotgun (WGS) entry which is preliminary data.</text>
</comment>
<keyword evidence="6" id="KW-0547">Nucleotide-binding</keyword>
<evidence type="ECO:0000259" key="13">
    <source>
        <dbReference type="PROSITE" id="PS50146"/>
    </source>
</evidence>
<dbReference type="GO" id="GO:0004143">
    <property type="term" value="F:ATP-dependent diacylglycerol kinase activity"/>
    <property type="evidence" value="ECO:0007669"/>
    <property type="project" value="TreeGrafter"/>
</dbReference>
<dbReference type="InterPro" id="IPR017438">
    <property type="entry name" value="ATP-NAD_kinase_N"/>
</dbReference>
<dbReference type="InterPro" id="IPR005218">
    <property type="entry name" value="Diacylglycerol/lipid_kinase"/>
</dbReference>
<sequence>MAKYCNAILFYHSKSGQSEIHQTIGKITPYLTQFTQTLTLHQTQAQGEIELYCAKIANDPDNTIDLLIVLGGDGTVNELVNGIVKNNIDIPMAIIPGGTFNDFTRTLQLSPNAETTAKQLVDTKEVAYDVLQVNDRFALNFVGLGLMVQNAENVDADAKSVLGRFSYIFSTLKTLASPESFSYELTIDNQRYTGDTYMLIIANGLYVGGNRLPISELNPSDGICNVFVLQNASFGALKEFIQEKSRIDWEAFNEHISHYEGSSLTLTTTPTKKIDIDGEIDFTTPIELSVKPKAVRILTVV</sequence>
<gene>
    <name evidence="14" type="ORF">GCM10007425_26610</name>
</gene>
<protein>
    <submittedName>
        <fullName evidence="14">Lipid kinase</fullName>
    </submittedName>
</protein>
<dbReference type="GO" id="GO:0005886">
    <property type="term" value="C:plasma membrane"/>
    <property type="evidence" value="ECO:0007669"/>
    <property type="project" value="TreeGrafter"/>
</dbReference>
<evidence type="ECO:0000313" key="14">
    <source>
        <dbReference type="EMBL" id="GGG30681.1"/>
    </source>
</evidence>
<dbReference type="InterPro" id="IPR016064">
    <property type="entry name" value="NAD/diacylglycerol_kinase_sf"/>
</dbReference>
<evidence type="ECO:0000256" key="1">
    <source>
        <dbReference type="ARBA" id="ARBA00001946"/>
    </source>
</evidence>
<evidence type="ECO:0000256" key="12">
    <source>
        <dbReference type="ARBA" id="ARBA00023264"/>
    </source>
</evidence>
<keyword evidence="7 14" id="KW-0418">Kinase</keyword>
<dbReference type="Gene3D" id="3.40.50.10330">
    <property type="entry name" value="Probable inorganic polyphosphate/atp-NAD kinase, domain 1"/>
    <property type="match status" value="1"/>
</dbReference>
<organism evidence="14 15">
    <name type="scientific">Lysinibacillus alkalisoli</name>
    <dbReference type="NCBI Taxonomy" id="1911548"/>
    <lineage>
        <taxon>Bacteria</taxon>
        <taxon>Bacillati</taxon>
        <taxon>Bacillota</taxon>
        <taxon>Bacilli</taxon>
        <taxon>Bacillales</taxon>
        <taxon>Bacillaceae</taxon>
        <taxon>Lysinibacillus</taxon>
    </lineage>
</organism>
<dbReference type="NCBIfam" id="TIGR00147">
    <property type="entry name" value="YegS/Rv2252/BmrU family lipid kinase"/>
    <property type="match status" value="1"/>
</dbReference>
<dbReference type="Gene3D" id="2.60.200.40">
    <property type="match status" value="1"/>
</dbReference>
<keyword evidence="5" id="KW-0479">Metal-binding</keyword>
<feature type="domain" description="DAGKc" evidence="13">
    <location>
        <begin position="2"/>
        <end position="137"/>
    </location>
</feature>
<keyword evidence="3" id="KW-0444">Lipid biosynthesis</keyword>
<dbReference type="Pfam" id="PF00781">
    <property type="entry name" value="DAGK_cat"/>
    <property type="match status" value="1"/>
</dbReference>
<dbReference type="GO" id="GO:0008654">
    <property type="term" value="P:phospholipid biosynthetic process"/>
    <property type="evidence" value="ECO:0007669"/>
    <property type="project" value="UniProtKB-KW"/>
</dbReference>
<name>A0A917G9C5_9BACI</name>
<evidence type="ECO:0000256" key="5">
    <source>
        <dbReference type="ARBA" id="ARBA00022723"/>
    </source>
</evidence>
<evidence type="ECO:0000256" key="10">
    <source>
        <dbReference type="ARBA" id="ARBA00023098"/>
    </source>
</evidence>
<evidence type="ECO:0000256" key="8">
    <source>
        <dbReference type="ARBA" id="ARBA00022840"/>
    </source>
</evidence>
<evidence type="ECO:0000256" key="6">
    <source>
        <dbReference type="ARBA" id="ARBA00022741"/>
    </source>
</evidence>
<dbReference type="GO" id="GO:0005524">
    <property type="term" value="F:ATP binding"/>
    <property type="evidence" value="ECO:0007669"/>
    <property type="project" value="UniProtKB-KW"/>
</dbReference>
<keyword evidence="11" id="KW-0594">Phospholipid biosynthesis</keyword>
<dbReference type="SUPFAM" id="SSF111331">
    <property type="entry name" value="NAD kinase/diacylglycerol kinase-like"/>
    <property type="match status" value="1"/>
</dbReference>
<dbReference type="AlphaFoldDB" id="A0A917G9C5"/>
<dbReference type="PANTHER" id="PTHR12358:SF106">
    <property type="entry name" value="LIPID KINASE YEGS"/>
    <property type="match status" value="1"/>
</dbReference>